<organism evidence="1 2">
    <name type="scientific">Panagrolaimus sp. JU765</name>
    <dbReference type="NCBI Taxonomy" id="591449"/>
    <lineage>
        <taxon>Eukaryota</taxon>
        <taxon>Metazoa</taxon>
        <taxon>Ecdysozoa</taxon>
        <taxon>Nematoda</taxon>
        <taxon>Chromadorea</taxon>
        <taxon>Rhabditida</taxon>
        <taxon>Tylenchina</taxon>
        <taxon>Panagrolaimomorpha</taxon>
        <taxon>Panagrolaimoidea</taxon>
        <taxon>Panagrolaimidae</taxon>
        <taxon>Panagrolaimus</taxon>
    </lineage>
</organism>
<dbReference type="WBParaSite" id="JU765_v2.g17120.t1">
    <property type="protein sequence ID" value="JU765_v2.g17120.t1"/>
    <property type="gene ID" value="JU765_v2.g17120"/>
</dbReference>
<protein>
    <submittedName>
        <fullName evidence="2">Guanylate cyclase</fullName>
    </submittedName>
</protein>
<reference evidence="2" key="1">
    <citation type="submission" date="2022-11" db="UniProtKB">
        <authorList>
            <consortium name="WormBaseParasite"/>
        </authorList>
    </citation>
    <scope>IDENTIFICATION</scope>
</reference>
<dbReference type="Proteomes" id="UP000887576">
    <property type="component" value="Unplaced"/>
</dbReference>
<sequence length="1123" mass="126126">MDSIKLLLIIAWLAISGDGFFAKRNDKITTTPIITGTPTPTFESQVNYSSVGQQKELIADATGKFTIKVGHIGAIGVLPNDDKIINISRLQLIEEGLLGKEVDFEIISRSGCGDAFEGVAVAAQMFHVDQVRAFIGPYCNAELDAVAKMGSFWNIPVISYMPTTTALSDRTIYKTLARISSKNTNSIAKAVVKLVEHYHWKRIAIVTNSGPVAYERVQSFEDEFKKASISVVTKIMFEESWNATDMIKSGLLNEIQNNARIVVCVFSQTRELTREFMQATFKANMNTAEYAYILPWLQSGPKDASPWIGASGEMLQQIKEHYANAIIVDDVNGFDNTIIDNFIRKINKYGINASDIDVTNIFAYLHLYDSLKLYAIAANAAYHKTKNNVSSVSNGRLIWDSMRRLSFEGVGGSAGGVTGKIMMDDLADRAPLFAAFFIAPNRDKVMKMVHMESIPIPNCDGVANHSGCFDLKLTDILTGFWPSENGSLPGDEPYCGYRGQKCSYTLEIAIGAVVLSLLIGSFCSYLLYRYCQTKALDKMPWRIFHDDLRMIDDEQARSLLSLGSANTKMSNLSTGQKRHAIVGVNTHATYHRYPQRRPIKFCRADLILLTQMKQAIHDNINPFLGISFNEKDEMLVLWKFCSRGTVQDIIYNKNMMLDEKFHAAFVRDITLGLEYLHLSPIGYHGSLTPWSCVIDRNWSVRLTDFGISNPLERWEKEGAITIEALQNDDDKSQAAQRTSALYCAPEFLKNKEQNRIRRMDQKWMMQSGGRRQAGDIYAFGMVMYEILFRALPYPIGTDINAMVDSIADGSRHIRPQIQDSSKVHPDIYALLTDCWSENPEIRPSIRRVRLNTEMALKTKGSLVDQMMRVMETYANNLEKLVKERTGMLEEANLKADRLLNQLLPKYVANELKLGRPVPPKLFTSATVLFSDIVGFTKICSSSSPLEVVNMLNGIYTGFDEKIQVHGAYKVETIGDAYMVVSGIPEENGTKHVKCIANIALDMRTFLLSFQIPHRQKERIKCRWGFHTGAVAAGVVGLTAPRYCLFGDTVNTASRMESTGLPELIQISQQSYDLLSTTYPEFRCTKRGEVEVKGKGLCVTYWLDSLEKPEELSQQQLRSMNNLF</sequence>
<accession>A0AC34QK02</accession>
<evidence type="ECO:0000313" key="1">
    <source>
        <dbReference type="Proteomes" id="UP000887576"/>
    </source>
</evidence>
<name>A0AC34QK02_9BILA</name>
<proteinExistence type="predicted"/>
<evidence type="ECO:0000313" key="2">
    <source>
        <dbReference type="WBParaSite" id="JU765_v2.g17120.t1"/>
    </source>
</evidence>